<keyword evidence="1 5" id="KW-0963">Cytoplasm</keyword>
<evidence type="ECO:0000259" key="6">
    <source>
        <dbReference type="Pfam" id="PF01782"/>
    </source>
</evidence>
<reference evidence="8 9" key="1">
    <citation type="submission" date="2019-03" db="EMBL/GenBank/DDBJ databases">
        <title>Genomic Encyclopedia of Type Strains, Phase IV (KMG-IV): sequencing the most valuable type-strain genomes for metagenomic binning, comparative biology and taxonomic classification.</title>
        <authorList>
            <person name="Goeker M."/>
        </authorList>
    </citation>
    <scope>NUCLEOTIDE SEQUENCE [LARGE SCALE GENOMIC DNA]</scope>
    <source>
        <strain evidence="8 9">DSM 203</strain>
    </source>
</reference>
<keyword evidence="3 5" id="KW-0698">rRNA processing</keyword>
<feature type="domain" description="RimM N-terminal" evidence="6">
    <location>
        <begin position="17"/>
        <end position="96"/>
    </location>
</feature>
<dbReference type="HAMAP" id="MF_00014">
    <property type="entry name" value="Ribosome_mat_RimM"/>
    <property type="match status" value="1"/>
</dbReference>
<dbReference type="InterPro" id="IPR002676">
    <property type="entry name" value="RimM_N"/>
</dbReference>
<dbReference type="PANTHER" id="PTHR33692">
    <property type="entry name" value="RIBOSOME MATURATION FACTOR RIMM"/>
    <property type="match status" value="1"/>
</dbReference>
<comment type="function">
    <text evidence="5">An accessory protein needed during the final step in the assembly of 30S ribosomal subunit, possibly for assembly of the head region. Essential for efficient processing of 16S rRNA. May be needed both before and after RbfA during the maturation of 16S rRNA. It has affinity for free ribosomal 30S subunits but not for 70S ribosomes.</text>
</comment>
<sequence>MTSAMTDRSPSTRRIVLGRIAGVYGVRGWVRVFSETDPREGILHYSQWLLGPEARPCKLAEGKRHGKGLVARLEGCDDRDQAAALVGQEIAITRDQLPPPRADEFYWCDLEQLEVHTTEGQSLGRVSHLFATGANDVLVVKGERERLIPFVWEDVVKQVDFAAGRVEVDWDPDF</sequence>
<comment type="similarity">
    <text evidence="5">Belongs to the RimM family.</text>
</comment>
<comment type="subcellular location">
    <subcellularLocation>
        <location evidence="5">Cytoplasm</location>
    </subcellularLocation>
</comment>
<evidence type="ECO:0000256" key="1">
    <source>
        <dbReference type="ARBA" id="ARBA00022490"/>
    </source>
</evidence>
<evidence type="ECO:0000313" key="8">
    <source>
        <dbReference type="EMBL" id="TCW36378.1"/>
    </source>
</evidence>
<evidence type="ECO:0000259" key="7">
    <source>
        <dbReference type="Pfam" id="PF24986"/>
    </source>
</evidence>
<dbReference type="InterPro" id="IPR011033">
    <property type="entry name" value="PRC_barrel-like_sf"/>
</dbReference>
<dbReference type="GO" id="GO:0005737">
    <property type="term" value="C:cytoplasm"/>
    <property type="evidence" value="ECO:0007669"/>
    <property type="project" value="UniProtKB-SubCell"/>
</dbReference>
<protein>
    <recommendedName>
        <fullName evidence="5">Ribosome maturation factor RimM</fullName>
    </recommendedName>
</protein>
<dbReference type="InterPro" id="IPR009000">
    <property type="entry name" value="Transl_B-barrel_sf"/>
</dbReference>
<keyword evidence="2 5" id="KW-0690">Ribosome biogenesis</keyword>
<dbReference type="GO" id="GO:0005840">
    <property type="term" value="C:ribosome"/>
    <property type="evidence" value="ECO:0007669"/>
    <property type="project" value="InterPro"/>
</dbReference>
<dbReference type="GO" id="GO:0006364">
    <property type="term" value="P:rRNA processing"/>
    <property type="evidence" value="ECO:0007669"/>
    <property type="project" value="UniProtKB-UniRule"/>
</dbReference>
<name>A0A4R4ABI3_MARGR</name>
<dbReference type="SUPFAM" id="SSF50447">
    <property type="entry name" value="Translation proteins"/>
    <property type="match status" value="1"/>
</dbReference>
<dbReference type="InterPro" id="IPR036976">
    <property type="entry name" value="RimM_N_sf"/>
</dbReference>
<dbReference type="Gene3D" id="2.40.30.60">
    <property type="entry name" value="RimM"/>
    <property type="match status" value="1"/>
</dbReference>
<dbReference type="AlphaFoldDB" id="A0A4R4ABI3"/>
<dbReference type="NCBIfam" id="TIGR02273">
    <property type="entry name" value="16S_RimM"/>
    <property type="match status" value="1"/>
</dbReference>
<comment type="subunit">
    <text evidence="5">Binds ribosomal protein uS19.</text>
</comment>
<dbReference type="Pfam" id="PF01782">
    <property type="entry name" value="RimM"/>
    <property type="match status" value="1"/>
</dbReference>
<dbReference type="SUPFAM" id="SSF50346">
    <property type="entry name" value="PRC-barrel domain"/>
    <property type="match status" value="1"/>
</dbReference>
<accession>A0A4R4ABI3</accession>
<evidence type="ECO:0000256" key="2">
    <source>
        <dbReference type="ARBA" id="ARBA00022517"/>
    </source>
</evidence>
<dbReference type="GO" id="GO:0043022">
    <property type="term" value="F:ribosome binding"/>
    <property type="evidence" value="ECO:0007669"/>
    <property type="project" value="InterPro"/>
</dbReference>
<dbReference type="Gene3D" id="2.30.30.240">
    <property type="entry name" value="PRC-barrel domain"/>
    <property type="match status" value="1"/>
</dbReference>
<dbReference type="PANTHER" id="PTHR33692:SF1">
    <property type="entry name" value="RIBOSOME MATURATION FACTOR RIMM"/>
    <property type="match status" value="1"/>
</dbReference>
<evidence type="ECO:0000256" key="4">
    <source>
        <dbReference type="ARBA" id="ARBA00023186"/>
    </source>
</evidence>
<comment type="caution">
    <text evidence="8">The sequence shown here is derived from an EMBL/GenBank/DDBJ whole genome shotgun (WGS) entry which is preliminary data.</text>
</comment>
<dbReference type="GO" id="GO:0042274">
    <property type="term" value="P:ribosomal small subunit biogenesis"/>
    <property type="evidence" value="ECO:0007669"/>
    <property type="project" value="UniProtKB-UniRule"/>
</dbReference>
<dbReference type="InterPro" id="IPR056792">
    <property type="entry name" value="PRC_RimM"/>
</dbReference>
<dbReference type="EMBL" id="SMDC01000004">
    <property type="protein sequence ID" value="TCW36378.1"/>
    <property type="molecule type" value="Genomic_DNA"/>
</dbReference>
<keyword evidence="4 5" id="KW-0143">Chaperone</keyword>
<comment type="domain">
    <text evidence="5">The PRC barrel domain binds ribosomal protein uS19.</text>
</comment>
<dbReference type="Proteomes" id="UP000295247">
    <property type="component" value="Unassembled WGS sequence"/>
</dbReference>
<feature type="domain" description="Ribosome maturation factor RimM PRC barrel" evidence="7">
    <location>
        <begin position="107"/>
        <end position="172"/>
    </location>
</feature>
<evidence type="ECO:0000256" key="3">
    <source>
        <dbReference type="ARBA" id="ARBA00022552"/>
    </source>
</evidence>
<dbReference type="Pfam" id="PF24986">
    <property type="entry name" value="PRC_RimM"/>
    <property type="match status" value="1"/>
</dbReference>
<proteinExistence type="inferred from homology"/>
<organism evidence="8 9">
    <name type="scientific">Marichromatium gracile</name>
    <name type="common">Chromatium gracile</name>
    <dbReference type="NCBI Taxonomy" id="1048"/>
    <lineage>
        <taxon>Bacteria</taxon>
        <taxon>Pseudomonadati</taxon>
        <taxon>Pseudomonadota</taxon>
        <taxon>Gammaproteobacteria</taxon>
        <taxon>Chromatiales</taxon>
        <taxon>Chromatiaceae</taxon>
        <taxon>Marichromatium</taxon>
    </lineage>
</organism>
<evidence type="ECO:0000313" key="9">
    <source>
        <dbReference type="Proteomes" id="UP000295247"/>
    </source>
</evidence>
<dbReference type="InterPro" id="IPR011961">
    <property type="entry name" value="RimM"/>
</dbReference>
<gene>
    <name evidence="5" type="primary">rimM</name>
    <name evidence="8" type="ORF">EDC29_104166</name>
</gene>
<evidence type="ECO:0000256" key="5">
    <source>
        <dbReference type="HAMAP-Rule" id="MF_00014"/>
    </source>
</evidence>